<reference evidence="1 2" key="1">
    <citation type="submission" date="2019-05" db="EMBL/GenBank/DDBJ databases">
        <authorList>
            <person name="Schori C."/>
            <person name="Ahrens C."/>
        </authorList>
    </citation>
    <scope>NUCLEOTIDE SEQUENCE [LARGE SCALE GENOMIC DNA]</scope>
    <source>
        <strain evidence="1 2">DSM 10702</strain>
    </source>
</reference>
<accession>A0AAP9REV6</accession>
<dbReference type="SUPFAM" id="SSF52540">
    <property type="entry name" value="P-loop containing nucleoside triphosphate hydrolases"/>
    <property type="match status" value="1"/>
</dbReference>
<name>A0AAP9REV6_CLOBU</name>
<evidence type="ECO:0000313" key="2">
    <source>
        <dbReference type="Proteomes" id="UP000515243"/>
    </source>
</evidence>
<dbReference type="RefSeq" id="WP_051119311.1">
    <property type="nucleotide sequence ID" value="NZ_AP019716.1"/>
</dbReference>
<sequence length="171" mass="19917">MIIWINGAFGSGKSTTAELLHSKIEISHIYDPEQVGYFLWDSFPIGIKEKGDFQELEIWRSINYQIIKHMHDNYNGILIIPMTITNIDYYNQIIGNLIKDGVKVYHFILNVDKDNIKHRLISRGEFENSWAEQQIDRCLQAFKSTINGEKIDTNNLNVEQVVNIIITKIIY</sequence>
<evidence type="ECO:0000313" key="1">
    <source>
        <dbReference type="EMBL" id="QMW91125.1"/>
    </source>
</evidence>
<protein>
    <submittedName>
        <fullName evidence="1">Tunicamycin resistance protein</fullName>
    </submittedName>
</protein>
<dbReference type="EMBL" id="CP040626">
    <property type="protein sequence ID" value="QMW91125.1"/>
    <property type="molecule type" value="Genomic_DNA"/>
</dbReference>
<dbReference type="GeneID" id="92944338"/>
<dbReference type="Proteomes" id="UP000515243">
    <property type="component" value="Chromosome 1"/>
</dbReference>
<organism evidence="1 2">
    <name type="scientific">Clostridium butyricum</name>
    <dbReference type="NCBI Taxonomy" id="1492"/>
    <lineage>
        <taxon>Bacteria</taxon>
        <taxon>Bacillati</taxon>
        <taxon>Bacillota</taxon>
        <taxon>Clostridia</taxon>
        <taxon>Eubacteriales</taxon>
        <taxon>Clostridiaceae</taxon>
        <taxon>Clostridium</taxon>
    </lineage>
</organism>
<dbReference type="AlphaFoldDB" id="A0AAP9REV6"/>
<proteinExistence type="predicted"/>
<dbReference type="InterPro" id="IPR027417">
    <property type="entry name" value="P-loop_NTPase"/>
</dbReference>
<gene>
    <name evidence="1" type="ORF">FF104_09180</name>
</gene>
<dbReference type="Gene3D" id="3.40.50.300">
    <property type="entry name" value="P-loop containing nucleotide triphosphate hydrolases"/>
    <property type="match status" value="1"/>
</dbReference>